<gene>
    <name evidence="3" type="ORF">LS71_001855</name>
</gene>
<dbReference type="AlphaFoldDB" id="A0A4U8TC61"/>
<feature type="transmembrane region" description="Helical" evidence="1">
    <location>
        <begin position="36"/>
        <end position="54"/>
    </location>
</feature>
<evidence type="ECO:0000313" key="3">
    <source>
        <dbReference type="EMBL" id="TLD97515.1"/>
    </source>
</evidence>
<organism evidence="3 4">
    <name type="scientific">Helicobacter jaachi</name>
    <dbReference type="NCBI Taxonomy" id="1677920"/>
    <lineage>
        <taxon>Bacteria</taxon>
        <taxon>Pseudomonadati</taxon>
        <taxon>Campylobacterota</taxon>
        <taxon>Epsilonproteobacteria</taxon>
        <taxon>Campylobacterales</taxon>
        <taxon>Helicobacteraceae</taxon>
        <taxon>Helicobacter</taxon>
    </lineage>
</organism>
<evidence type="ECO:0000259" key="2">
    <source>
        <dbReference type="Pfam" id="PF09976"/>
    </source>
</evidence>
<dbReference type="RefSeq" id="WP_034356339.1">
    <property type="nucleotide sequence ID" value="NZ_JRPR02000001.1"/>
</dbReference>
<proteinExistence type="predicted"/>
<feature type="domain" description="Ancillary SecYEG translocon subunit/Cell division coordinator CpoB TPR" evidence="2">
    <location>
        <begin position="30"/>
        <end position="191"/>
    </location>
</feature>
<keyword evidence="1" id="KW-0812">Transmembrane</keyword>
<dbReference type="EMBL" id="JRPR02000001">
    <property type="protein sequence ID" value="TLD97515.1"/>
    <property type="molecule type" value="Genomic_DNA"/>
</dbReference>
<dbReference type="Pfam" id="PF09976">
    <property type="entry name" value="TPR_21"/>
    <property type="match status" value="1"/>
</dbReference>
<sequence length="216" mass="24652">MDLQTNLKGIKESFDNDEKMLENAFRLERLWRKYRTFIIVLVLCIIGALIYWQVAQYLDSKRAQEASSAYDKLTQNAEDKEALQTLKQSSPQLYDLYQYFNAHGDRAVYEGLLDSQNDFVRLLAQYEMASLQAGAILEANEASKPNEDINALLQPLDSIKSANLKDLATLQAAYILFKANKIDQAHQKLMLIPQDSPLRNEATMLKHYGIDNKPSS</sequence>
<comment type="caution">
    <text evidence="3">The sequence shown here is derived from an EMBL/GenBank/DDBJ whole genome shotgun (WGS) entry which is preliminary data.</text>
</comment>
<evidence type="ECO:0000256" key="1">
    <source>
        <dbReference type="SAM" id="Phobius"/>
    </source>
</evidence>
<accession>A0A4U8TC61</accession>
<dbReference type="OrthoDB" id="5334020at2"/>
<dbReference type="Proteomes" id="UP000029733">
    <property type="component" value="Unassembled WGS sequence"/>
</dbReference>
<keyword evidence="4" id="KW-1185">Reference proteome</keyword>
<keyword evidence="1" id="KW-0472">Membrane</keyword>
<protein>
    <submittedName>
        <fullName evidence="3">Tetratricopeptide repeat protein</fullName>
    </submittedName>
</protein>
<reference evidence="3 4" key="1">
    <citation type="journal article" date="2014" name="Genome Announc.">
        <title>Draft genome sequences of eight enterohepatic helicobacter species isolated from both laboratory and wild rodents.</title>
        <authorList>
            <person name="Sheh A."/>
            <person name="Shen Z."/>
            <person name="Fox J.G."/>
        </authorList>
    </citation>
    <scope>NUCLEOTIDE SEQUENCE [LARGE SCALE GENOMIC DNA]</scope>
    <source>
        <strain evidence="3 4">MIT 09-6949</strain>
    </source>
</reference>
<name>A0A4U8TC61_9HELI</name>
<dbReference type="InterPro" id="IPR018704">
    <property type="entry name" value="SecYEG/CpoB_TPR"/>
</dbReference>
<dbReference type="STRING" id="1677920.LS71_08110"/>
<evidence type="ECO:0000313" key="4">
    <source>
        <dbReference type="Proteomes" id="UP000029733"/>
    </source>
</evidence>
<keyword evidence="1" id="KW-1133">Transmembrane helix</keyword>